<sequence>MDDATKRDLIERYITAYNNFDIDGMLAVLDPGISFENYSGDELTTSANGIDEFRQLAEHAKGFFAERVQRVSSLTLSQDGATAEIDYHGRLAQDIPGGPKAGSLIELNGVSEFTFGAGRIIKIIDRS</sequence>
<dbReference type="RefSeq" id="WP_197450588.1">
    <property type="nucleotide sequence ID" value="NZ_CP053381.1"/>
</dbReference>
<keyword evidence="3" id="KW-1185">Reference proteome</keyword>
<dbReference type="InterPro" id="IPR032710">
    <property type="entry name" value="NTF2-like_dom_sf"/>
</dbReference>
<protein>
    <submittedName>
        <fullName evidence="2">Nuclear transport factor 2 family protein</fullName>
    </submittedName>
</protein>
<evidence type="ECO:0000313" key="2">
    <source>
        <dbReference type="EMBL" id="QTP54739.1"/>
    </source>
</evidence>
<evidence type="ECO:0000313" key="3">
    <source>
        <dbReference type="Proteomes" id="UP000671868"/>
    </source>
</evidence>
<dbReference type="SUPFAM" id="SSF54427">
    <property type="entry name" value="NTF2-like"/>
    <property type="match status" value="1"/>
</dbReference>
<dbReference type="EMBL" id="CP053381">
    <property type="protein sequence ID" value="QTP54739.1"/>
    <property type="molecule type" value="Genomic_DNA"/>
</dbReference>
<organism evidence="2 3">
    <name type="scientific">Billgrantia sulfidoxydans</name>
    <dbReference type="NCBI Taxonomy" id="2733484"/>
    <lineage>
        <taxon>Bacteria</taxon>
        <taxon>Pseudomonadati</taxon>
        <taxon>Pseudomonadota</taxon>
        <taxon>Gammaproteobacteria</taxon>
        <taxon>Oceanospirillales</taxon>
        <taxon>Halomonadaceae</taxon>
        <taxon>Billgrantia</taxon>
    </lineage>
</organism>
<gene>
    <name evidence="2" type="ORF">HNO51_08625</name>
</gene>
<evidence type="ECO:0000259" key="1">
    <source>
        <dbReference type="Pfam" id="PF12680"/>
    </source>
</evidence>
<reference evidence="2 3" key="1">
    <citation type="journal article" date="2021" name="Front. Microbiol.">
        <title>Aerobic Denitrification and Heterotrophic Sulfur Oxidation in the Genus Halomonas Revealed by Six Novel Species Characterizations and Genome-Based Analysis.</title>
        <authorList>
            <person name="Wang L."/>
            <person name="Shao Z."/>
        </authorList>
    </citation>
    <scope>NUCLEOTIDE SEQUENCE [LARGE SCALE GENOMIC DNA]</scope>
    <source>
        <strain evidence="2 3">MCCC 1A11059</strain>
    </source>
</reference>
<name>A0ABX7W316_9GAMM</name>
<dbReference type="Pfam" id="PF12680">
    <property type="entry name" value="SnoaL_2"/>
    <property type="match status" value="1"/>
</dbReference>
<dbReference type="InterPro" id="IPR037401">
    <property type="entry name" value="SnoaL-like"/>
</dbReference>
<dbReference type="Proteomes" id="UP000671868">
    <property type="component" value="Chromosome"/>
</dbReference>
<feature type="domain" description="SnoaL-like" evidence="1">
    <location>
        <begin position="10"/>
        <end position="122"/>
    </location>
</feature>
<accession>A0ABX7W316</accession>
<proteinExistence type="predicted"/>
<dbReference type="Gene3D" id="3.10.450.50">
    <property type="match status" value="1"/>
</dbReference>